<name>A0A8J2YCT8_9BACL</name>
<keyword evidence="2" id="KW-1185">Reference proteome</keyword>
<sequence>MPISIGWFRQDGYPPPYLCHYNRFEVFAYVRILGIATFFRFHDDKALPEVGKMCIEMGSLNTFSVP</sequence>
<accession>A0A8J2YCT8</accession>
<dbReference type="Proteomes" id="UP000625210">
    <property type="component" value="Unassembled WGS sequence"/>
</dbReference>
<organism evidence="1 2">
    <name type="scientific">Marinithermofilum abyssi</name>
    <dbReference type="NCBI Taxonomy" id="1571185"/>
    <lineage>
        <taxon>Bacteria</taxon>
        <taxon>Bacillati</taxon>
        <taxon>Bacillota</taxon>
        <taxon>Bacilli</taxon>
        <taxon>Bacillales</taxon>
        <taxon>Thermoactinomycetaceae</taxon>
        <taxon>Marinithermofilum</taxon>
    </lineage>
</organism>
<proteinExistence type="predicted"/>
<evidence type="ECO:0000313" key="2">
    <source>
        <dbReference type="Proteomes" id="UP000625210"/>
    </source>
</evidence>
<evidence type="ECO:0000313" key="1">
    <source>
        <dbReference type="EMBL" id="GGE04535.1"/>
    </source>
</evidence>
<protein>
    <submittedName>
        <fullName evidence="1">Uncharacterized protein</fullName>
    </submittedName>
</protein>
<reference evidence="1" key="1">
    <citation type="journal article" date="2014" name="Int. J. Syst. Evol. Microbiol.">
        <title>Complete genome sequence of Corynebacterium casei LMG S-19264T (=DSM 44701T), isolated from a smear-ripened cheese.</title>
        <authorList>
            <consortium name="US DOE Joint Genome Institute (JGI-PGF)"/>
            <person name="Walter F."/>
            <person name="Albersmeier A."/>
            <person name="Kalinowski J."/>
            <person name="Ruckert C."/>
        </authorList>
    </citation>
    <scope>NUCLEOTIDE SEQUENCE</scope>
    <source>
        <strain evidence="1">CGMCC 1.15179</strain>
    </source>
</reference>
<comment type="caution">
    <text evidence="1">The sequence shown here is derived from an EMBL/GenBank/DDBJ whole genome shotgun (WGS) entry which is preliminary data.</text>
</comment>
<dbReference type="AlphaFoldDB" id="A0A8J2YCT8"/>
<reference evidence="1" key="2">
    <citation type="submission" date="2020-09" db="EMBL/GenBank/DDBJ databases">
        <authorList>
            <person name="Sun Q."/>
            <person name="Zhou Y."/>
        </authorList>
    </citation>
    <scope>NUCLEOTIDE SEQUENCE</scope>
    <source>
        <strain evidence="1">CGMCC 1.15179</strain>
    </source>
</reference>
<dbReference type="EMBL" id="BMHQ01000001">
    <property type="protein sequence ID" value="GGE04535.1"/>
    <property type="molecule type" value="Genomic_DNA"/>
</dbReference>
<gene>
    <name evidence="1" type="ORF">GCM10011571_01970</name>
</gene>